<keyword evidence="4" id="KW-1185">Reference proteome</keyword>
<dbReference type="SMART" id="SM00685">
    <property type="entry name" value="DM14"/>
    <property type="match status" value="2"/>
</dbReference>
<dbReference type="PANTHER" id="PTHR13076">
    <property type="entry name" value="COILED-COIL AND C2 DOMAIN-CONTAINING PROTEIN 1-LIKE"/>
    <property type="match status" value="1"/>
</dbReference>
<accession>A0A914DFR1</accession>
<dbReference type="Gene3D" id="2.60.40.150">
    <property type="entry name" value="C2 domain"/>
    <property type="match status" value="1"/>
</dbReference>
<dbReference type="WBParaSite" id="ACRNAN_scaffold260.g26532.t2">
    <property type="protein sequence ID" value="ACRNAN_scaffold260.g26532.t2"/>
    <property type="gene ID" value="ACRNAN_scaffold260.g26532"/>
</dbReference>
<dbReference type="PANTHER" id="PTHR13076:SF9">
    <property type="entry name" value="COILED-COIL AND C2 DOMAIN-CONTAINING PROTEIN 1-LIKE"/>
    <property type="match status" value="1"/>
</dbReference>
<name>A0A914DFR1_9BILA</name>
<evidence type="ECO:0000256" key="1">
    <source>
        <dbReference type="ARBA" id="ARBA00010672"/>
    </source>
</evidence>
<organism evidence="4 5">
    <name type="scientific">Acrobeloides nanus</name>
    <dbReference type="NCBI Taxonomy" id="290746"/>
    <lineage>
        <taxon>Eukaryota</taxon>
        <taxon>Metazoa</taxon>
        <taxon>Ecdysozoa</taxon>
        <taxon>Nematoda</taxon>
        <taxon>Chromadorea</taxon>
        <taxon>Rhabditida</taxon>
        <taxon>Tylenchina</taxon>
        <taxon>Cephalobomorpha</taxon>
        <taxon>Cephaloboidea</taxon>
        <taxon>Cephalobidae</taxon>
        <taxon>Acrobeloides</taxon>
    </lineage>
</organism>
<proteinExistence type="inferred from homology"/>
<reference evidence="5" key="1">
    <citation type="submission" date="2022-11" db="UniProtKB">
        <authorList>
            <consortium name="WormBaseParasite"/>
        </authorList>
    </citation>
    <scope>IDENTIFICATION</scope>
</reference>
<feature type="region of interest" description="Disordered" evidence="2">
    <location>
        <begin position="31"/>
        <end position="116"/>
    </location>
</feature>
<comment type="similarity">
    <text evidence="1">Belongs to the CC2D1 family.</text>
</comment>
<dbReference type="Pfam" id="PF21528">
    <property type="entry name" value="CC2D1A-B_DM14"/>
    <property type="match status" value="1"/>
</dbReference>
<dbReference type="SMART" id="SM00239">
    <property type="entry name" value="C2"/>
    <property type="match status" value="1"/>
</dbReference>
<dbReference type="InterPro" id="IPR000008">
    <property type="entry name" value="C2_dom"/>
</dbReference>
<dbReference type="InterPro" id="IPR039725">
    <property type="entry name" value="CC2D1A/B"/>
</dbReference>
<sequence>MDFSHLDSAIYGDNDDDDDEELLAELLSLEKEEKRKNAVKQPSKPPSTGTFTVKKPMVVSPNMDDNLDDDLDDEDFENDEDLQNELSKLIETEGVSLPTGPSPAPPIASSTASTSSLQQMEVLPTNNVGTNKPAEIPVHKSAATSQQVSSSTAACAEEAPSEKFRKILIKRRDAFMANAIAAKKAEDKENAVEFLNMVKTFNEALKATLEVELSEADFNLAPKTPPPYRALKATLEVELSEADFNLAPKTPPPYRKKTQPTTLLEELEARMAKYQELVQKFKESGEDQRARMNTRMIGTYKDAIAAYKKGQPIDVTTLPVPPGFQPLTPTSYPSMPAKPSGGVDVAAEQRQVPGPSSKAAAAPVASEQQNQLKFLLTRQLQYKQAAVDAKKRGDLETAKLMLINSKKMEPMIEASKSGLPVNISQVPVAPQANVPGATTNNASTLEKELIKQIQTCDQLRQQFTRLNDTKSVLFIENLLNETKKDLLYFRQCFKAGQMPKYAIVEQHLPALEKHSEIPEDVLQLKILSINKLKMAEGWKPKDCSIYVTYDFPFPHEKHQTGRTQTVSGTDNPEFSDVFQLSINRKALRFNSIIKKRPIKLEIYQKGNLFRSDKIWGSADVPLIELEKYASITKTVEIVEGRRKIGGTISVEVCVSKPIGDGQGTQTVVKKWLKIQR</sequence>
<dbReference type="PROSITE" id="PS50004">
    <property type="entry name" value="C2"/>
    <property type="match status" value="1"/>
</dbReference>
<evidence type="ECO:0000256" key="2">
    <source>
        <dbReference type="SAM" id="MobiDB-lite"/>
    </source>
</evidence>
<protein>
    <submittedName>
        <fullName evidence="5">C2 domain-containing protein</fullName>
    </submittedName>
</protein>
<dbReference type="AlphaFoldDB" id="A0A914DFR1"/>
<feature type="compositionally biased region" description="Acidic residues" evidence="2">
    <location>
        <begin position="65"/>
        <end position="83"/>
    </location>
</feature>
<dbReference type="SUPFAM" id="SSF49562">
    <property type="entry name" value="C2 domain (Calcium/lipid-binding domain, CaLB)"/>
    <property type="match status" value="1"/>
</dbReference>
<feature type="compositionally biased region" description="Low complexity" evidence="2">
    <location>
        <begin position="107"/>
        <end position="116"/>
    </location>
</feature>
<dbReference type="Proteomes" id="UP000887540">
    <property type="component" value="Unplaced"/>
</dbReference>
<dbReference type="InterPro" id="IPR006608">
    <property type="entry name" value="CC2D1A/B_DM14"/>
</dbReference>
<dbReference type="GO" id="GO:0001227">
    <property type="term" value="F:DNA-binding transcription repressor activity, RNA polymerase II-specific"/>
    <property type="evidence" value="ECO:0007669"/>
    <property type="project" value="InterPro"/>
</dbReference>
<dbReference type="InterPro" id="IPR035892">
    <property type="entry name" value="C2_domain_sf"/>
</dbReference>
<feature type="domain" description="C2" evidence="3">
    <location>
        <begin position="503"/>
        <end position="635"/>
    </location>
</feature>
<dbReference type="Pfam" id="PF00168">
    <property type="entry name" value="C2"/>
    <property type="match status" value="1"/>
</dbReference>
<evidence type="ECO:0000259" key="3">
    <source>
        <dbReference type="PROSITE" id="PS50004"/>
    </source>
</evidence>
<evidence type="ECO:0000313" key="5">
    <source>
        <dbReference type="WBParaSite" id="ACRNAN_scaffold260.g26532.t2"/>
    </source>
</evidence>
<evidence type="ECO:0000313" key="4">
    <source>
        <dbReference type="Proteomes" id="UP000887540"/>
    </source>
</evidence>